<gene>
    <name evidence="1" type="ORF">FZC78_22660</name>
</gene>
<organism evidence="1 2">
    <name type="scientific">Rossellomorea vietnamensis</name>
    <dbReference type="NCBI Taxonomy" id="218284"/>
    <lineage>
        <taxon>Bacteria</taxon>
        <taxon>Bacillati</taxon>
        <taxon>Bacillota</taxon>
        <taxon>Bacilli</taxon>
        <taxon>Bacillales</taxon>
        <taxon>Bacillaceae</taxon>
        <taxon>Rossellomorea</taxon>
    </lineage>
</organism>
<proteinExistence type="predicted"/>
<dbReference type="Proteomes" id="UP000322267">
    <property type="component" value="Unassembled WGS sequence"/>
</dbReference>
<accession>A0A5D4NGQ2</accession>
<comment type="caution">
    <text evidence="1">The sequence shown here is derived from an EMBL/GenBank/DDBJ whole genome shotgun (WGS) entry which is preliminary data.</text>
</comment>
<name>A0A5D4NGQ2_9BACI</name>
<dbReference type="EMBL" id="VTEI01000026">
    <property type="protein sequence ID" value="TYS12989.1"/>
    <property type="molecule type" value="Genomic_DNA"/>
</dbReference>
<protein>
    <submittedName>
        <fullName evidence="1">Uncharacterized protein</fullName>
    </submittedName>
</protein>
<dbReference type="RefSeq" id="WP_148942338.1">
    <property type="nucleotide sequence ID" value="NZ_VTEI01000026.1"/>
</dbReference>
<dbReference type="OrthoDB" id="2453187at2"/>
<dbReference type="AlphaFoldDB" id="A0A5D4NGQ2"/>
<evidence type="ECO:0000313" key="1">
    <source>
        <dbReference type="EMBL" id="TYS12989.1"/>
    </source>
</evidence>
<reference evidence="1 2" key="1">
    <citation type="submission" date="2019-08" db="EMBL/GenBank/DDBJ databases">
        <title>Bacillus genomes from the desert of Cuatro Cienegas, Coahuila.</title>
        <authorList>
            <person name="Olmedo-Alvarez G."/>
        </authorList>
    </citation>
    <scope>NUCLEOTIDE SEQUENCE [LARGE SCALE GENOMIC DNA]</scope>
    <source>
        <strain evidence="1 2">CH34_1T</strain>
    </source>
</reference>
<evidence type="ECO:0000313" key="2">
    <source>
        <dbReference type="Proteomes" id="UP000322267"/>
    </source>
</evidence>
<sequence>MDNEKYWKVVCRYGHVGKKRYISVSRYLRTNTDLNLIEVLEIVAQMPGVKKGSNVIHSIDTARPISKTEYEEGKKEEKNNFFLQKLMNFKKQNKAKEIA</sequence>